<protein>
    <submittedName>
        <fullName evidence="1">Uncharacterized protein</fullName>
    </submittedName>
</protein>
<proteinExistence type="predicted"/>
<reference evidence="2" key="1">
    <citation type="journal article" date="2019" name="Int. J. Syst. Evol. Microbiol.">
        <title>The Global Catalogue of Microorganisms (GCM) 10K type strain sequencing project: providing services to taxonomists for standard genome sequencing and annotation.</title>
        <authorList>
            <consortium name="The Broad Institute Genomics Platform"/>
            <consortium name="The Broad Institute Genome Sequencing Center for Infectious Disease"/>
            <person name="Wu L."/>
            <person name="Ma J."/>
        </authorList>
    </citation>
    <scope>NUCLEOTIDE SEQUENCE [LARGE SCALE GENOMIC DNA]</scope>
    <source>
        <strain evidence="2">TISTR 1514</strain>
    </source>
</reference>
<keyword evidence="2" id="KW-1185">Reference proteome</keyword>
<evidence type="ECO:0000313" key="1">
    <source>
        <dbReference type="EMBL" id="MFD2757070.1"/>
    </source>
</evidence>
<dbReference type="Proteomes" id="UP001597492">
    <property type="component" value="Unassembled WGS sequence"/>
</dbReference>
<evidence type="ECO:0000313" key="2">
    <source>
        <dbReference type="Proteomes" id="UP001597492"/>
    </source>
</evidence>
<dbReference type="RefSeq" id="WP_019618403.1">
    <property type="nucleotide sequence ID" value="NZ_JBHUNE010000001.1"/>
</dbReference>
<accession>A0ABW5UV11</accession>
<organism evidence="1 2">
    <name type="scientific">Gulosibacter faecalis</name>
    <dbReference type="NCBI Taxonomy" id="272240"/>
    <lineage>
        <taxon>Bacteria</taxon>
        <taxon>Bacillati</taxon>
        <taxon>Actinomycetota</taxon>
        <taxon>Actinomycetes</taxon>
        <taxon>Micrococcales</taxon>
        <taxon>Microbacteriaceae</taxon>
        <taxon>Gulosibacter</taxon>
    </lineage>
</organism>
<gene>
    <name evidence="1" type="ORF">ACFSW7_01610</name>
</gene>
<name>A0ABW5UV11_9MICO</name>
<comment type="caution">
    <text evidence="1">The sequence shown here is derived from an EMBL/GenBank/DDBJ whole genome shotgun (WGS) entry which is preliminary data.</text>
</comment>
<dbReference type="EMBL" id="JBHUNE010000001">
    <property type="protein sequence ID" value="MFD2757070.1"/>
    <property type="molecule type" value="Genomic_DNA"/>
</dbReference>
<sequence length="66" mass="7251">MIVDISTGEYLDEHEAERDAFTYAGDTAAKFWAGALSTTEAAKDACRAERQVHFLNIWELPAVCGS</sequence>